<dbReference type="PANTHER" id="PTHR33602">
    <property type="entry name" value="REGULATORY PROTEIN RECX FAMILY PROTEIN"/>
    <property type="match status" value="1"/>
</dbReference>
<keyword evidence="8" id="KW-1185">Reference proteome</keyword>
<evidence type="ECO:0000313" key="7">
    <source>
        <dbReference type="EMBL" id="MFD1314065.1"/>
    </source>
</evidence>
<name>A0ABW3XZH6_9FLAO</name>
<reference evidence="8" key="1">
    <citation type="journal article" date="2019" name="Int. J. Syst. Evol. Microbiol.">
        <title>The Global Catalogue of Microorganisms (GCM) 10K type strain sequencing project: providing services to taxonomists for standard genome sequencing and annotation.</title>
        <authorList>
            <consortium name="The Broad Institute Genomics Platform"/>
            <consortium name="The Broad Institute Genome Sequencing Center for Infectious Disease"/>
            <person name="Wu L."/>
            <person name="Ma J."/>
        </authorList>
    </citation>
    <scope>NUCLEOTIDE SEQUENCE [LARGE SCALE GENOMIC DNA]</scope>
    <source>
        <strain evidence="8">CCUG 61485</strain>
    </source>
</reference>
<dbReference type="InterPro" id="IPR036388">
    <property type="entry name" value="WH-like_DNA-bd_sf"/>
</dbReference>
<dbReference type="InterPro" id="IPR003783">
    <property type="entry name" value="Regulatory_RecX"/>
</dbReference>
<comment type="subcellular location">
    <subcellularLocation>
        <location evidence="1">Cytoplasm</location>
    </subcellularLocation>
</comment>
<evidence type="ECO:0000256" key="2">
    <source>
        <dbReference type="ARBA" id="ARBA00009695"/>
    </source>
</evidence>
<dbReference type="InterPro" id="IPR053924">
    <property type="entry name" value="RecX_HTH_2nd"/>
</dbReference>
<gene>
    <name evidence="7" type="ORF">ACFQ39_00425</name>
</gene>
<organism evidence="7 8">
    <name type="scientific">Namhaeicola litoreus</name>
    <dbReference type="NCBI Taxonomy" id="1052145"/>
    <lineage>
        <taxon>Bacteria</taxon>
        <taxon>Pseudomonadati</taxon>
        <taxon>Bacteroidota</taxon>
        <taxon>Flavobacteriia</taxon>
        <taxon>Flavobacteriales</taxon>
        <taxon>Flavobacteriaceae</taxon>
        <taxon>Namhaeicola</taxon>
    </lineage>
</organism>
<dbReference type="Pfam" id="PF02631">
    <property type="entry name" value="RecX_HTH2"/>
    <property type="match status" value="1"/>
</dbReference>
<evidence type="ECO:0000259" key="5">
    <source>
        <dbReference type="Pfam" id="PF02631"/>
    </source>
</evidence>
<dbReference type="EMBL" id="JBHTMY010000001">
    <property type="protein sequence ID" value="MFD1314065.1"/>
    <property type="molecule type" value="Genomic_DNA"/>
</dbReference>
<sequence>MERKRLTYTIEEATILLERYCVYQDRCHAEVEQKLREMHIIQEGQEKIILHLLENNFLNEERFAKSFVRGKYGQKAWGRVKIKAALKLKGISERNIASGFKEIDEDVYLYNLKNLANKKYNLITESNSYQKRQKLYLFLAQKGYEQDMINDVINPYFLD</sequence>
<accession>A0ABW3XZH6</accession>
<keyword evidence="4" id="KW-0963">Cytoplasm</keyword>
<feature type="domain" description="RecX third three-helical" evidence="6">
    <location>
        <begin position="111"/>
        <end position="153"/>
    </location>
</feature>
<protein>
    <recommendedName>
        <fullName evidence="3">Regulatory protein RecX</fullName>
    </recommendedName>
</protein>
<evidence type="ECO:0000259" key="6">
    <source>
        <dbReference type="Pfam" id="PF21981"/>
    </source>
</evidence>
<dbReference type="PANTHER" id="PTHR33602:SF1">
    <property type="entry name" value="REGULATORY PROTEIN RECX FAMILY PROTEIN"/>
    <property type="match status" value="1"/>
</dbReference>
<dbReference type="Pfam" id="PF21981">
    <property type="entry name" value="RecX_HTH3"/>
    <property type="match status" value="1"/>
</dbReference>
<evidence type="ECO:0000256" key="4">
    <source>
        <dbReference type="ARBA" id="ARBA00022490"/>
    </source>
</evidence>
<feature type="domain" description="RecX second three-helical" evidence="5">
    <location>
        <begin position="59"/>
        <end position="97"/>
    </location>
</feature>
<proteinExistence type="inferred from homology"/>
<evidence type="ECO:0000256" key="1">
    <source>
        <dbReference type="ARBA" id="ARBA00004496"/>
    </source>
</evidence>
<dbReference type="Gene3D" id="1.10.10.10">
    <property type="entry name" value="Winged helix-like DNA-binding domain superfamily/Winged helix DNA-binding domain"/>
    <property type="match status" value="2"/>
</dbReference>
<evidence type="ECO:0000313" key="8">
    <source>
        <dbReference type="Proteomes" id="UP001597201"/>
    </source>
</evidence>
<dbReference type="InterPro" id="IPR053925">
    <property type="entry name" value="RecX_HTH_3rd"/>
</dbReference>
<comment type="similarity">
    <text evidence="2">Belongs to the RecX family.</text>
</comment>
<dbReference type="RefSeq" id="WP_377175323.1">
    <property type="nucleotide sequence ID" value="NZ_JBHTMY010000001.1"/>
</dbReference>
<dbReference type="Proteomes" id="UP001597201">
    <property type="component" value="Unassembled WGS sequence"/>
</dbReference>
<comment type="caution">
    <text evidence="7">The sequence shown here is derived from an EMBL/GenBank/DDBJ whole genome shotgun (WGS) entry which is preliminary data.</text>
</comment>
<evidence type="ECO:0000256" key="3">
    <source>
        <dbReference type="ARBA" id="ARBA00018111"/>
    </source>
</evidence>